<dbReference type="SUPFAM" id="SSF47807">
    <property type="entry name" value="5' to 3' exonuclease, C-terminal subdomain"/>
    <property type="match status" value="1"/>
</dbReference>
<dbReference type="GO" id="GO:0003677">
    <property type="term" value="F:DNA binding"/>
    <property type="evidence" value="ECO:0007669"/>
    <property type="project" value="UniProtKB-KW"/>
</dbReference>
<dbReference type="Pfam" id="PF01367">
    <property type="entry name" value="5_3_exonuc"/>
    <property type="match status" value="1"/>
</dbReference>
<feature type="domain" description="5'-3' exonuclease" evidence="4">
    <location>
        <begin position="1"/>
        <end position="262"/>
    </location>
</feature>
<keyword evidence="5" id="KW-0269">Exonuclease</keyword>
<keyword evidence="2" id="KW-0378">Hydrolase</keyword>
<dbReference type="CDD" id="cd09898">
    <property type="entry name" value="H3TH_53EXO"/>
    <property type="match status" value="1"/>
</dbReference>
<dbReference type="InterPro" id="IPR038969">
    <property type="entry name" value="FEN"/>
</dbReference>
<evidence type="ECO:0000259" key="4">
    <source>
        <dbReference type="SMART" id="SM00475"/>
    </source>
</evidence>
<dbReference type="PANTHER" id="PTHR42646:SF2">
    <property type="entry name" value="5'-3' EXONUCLEASE FAMILY PROTEIN"/>
    <property type="match status" value="1"/>
</dbReference>
<evidence type="ECO:0000256" key="3">
    <source>
        <dbReference type="ARBA" id="ARBA00023125"/>
    </source>
</evidence>
<sequence length="294" mass="32661">MEVHLIDGTYELFRHFYALPSARDSEGREVAAVRGVLGSLLGMMQAGKTYIGVATDHVIESFRNRMWPGYKTGQGVDPELLAQFPLLEETLEALGVVVWAMEEYEADDALASAAFLAGKDPRVKRVVISTPDKDLAQCVQGTRVVQLDRRRRLERDEEGVVQKFGVKPRSIPDYLALVGDTADGYPGLPGWGAKSASAVLSRFGRLEAIPPDAKDWQVNVSNRKSLSEVFNSKRDLAFLFRDLAMLRPNLPLFATVDDLLWTGPTPDFPPMADRLDKAKFSAKRVPRSREDGKI</sequence>
<dbReference type="Gene3D" id="3.40.50.1010">
    <property type="entry name" value="5'-nuclease"/>
    <property type="match status" value="1"/>
</dbReference>
<dbReference type="CDD" id="cd09859">
    <property type="entry name" value="PIN_53EXO"/>
    <property type="match status" value="1"/>
</dbReference>
<accession>A0A852VH30</accession>
<gene>
    <name evidence="5" type="ORF">HDF08_002426</name>
</gene>
<evidence type="ECO:0000256" key="2">
    <source>
        <dbReference type="ARBA" id="ARBA00022801"/>
    </source>
</evidence>
<evidence type="ECO:0000256" key="1">
    <source>
        <dbReference type="ARBA" id="ARBA00022722"/>
    </source>
</evidence>
<evidence type="ECO:0000313" key="5">
    <source>
        <dbReference type="EMBL" id="NYF90359.1"/>
    </source>
</evidence>
<evidence type="ECO:0000313" key="6">
    <source>
        <dbReference type="Proteomes" id="UP000564385"/>
    </source>
</evidence>
<dbReference type="SUPFAM" id="SSF88723">
    <property type="entry name" value="PIN domain-like"/>
    <property type="match status" value="1"/>
</dbReference>
<keyword evidence="3" id="KW-0238">DNA-binding</keyword>
<dbReference type="InterPro" id="IPR020045">
    <property type="entry name" value="DNA_polI_H3TH"/>
</dbReference>
<dbReference type="SMART" id="SM00279">
    <property type="entry name" value="HhH2"/>
    <property type="match status" value="1"/>
</dbReference>
<dbReference type="Proteomes" id="UP000564385">
    <property type="component" value="Unassembled WGS sequence"/>
</dbReference>
<organism evidence="5 6">
    <name type="scientific">Tunturiibacter lichenicola</name>
    <dbReference type="NCBI Taxonomy" id="2051959"/>
    <lineage>
        <taxon>Bacteria</taxon>
        <taxon>Pseudomonadati</taxon>
        <taxon>Acidobacteriota</taxon>
        <taxon>Terriglobia</taxon>
        <taxon>Terriglobales</taxon>
        <taxon>Acidobacteriaceae</taxon>
        <taxon>Tunturiibacter</taxon>
    </lineage>
</organism>
<protein>
    <submittedName>
        <fullName evidence="5">5'-3' exonuclease</fullName>
    </submittedName>
</protein>
<dbReference type="EMBL" id="JACCCU010000001">
    <property type="protein sequence ID" value="NYF90359.1"/>
    <property type="molecule type" value="Genomic_DNA"/>
</dbReference>
<dbReference type="AlphaFoldDB" id="A0A852VH30"/>
<dbReference type="InterPro" id="IPR002421">
    <property type="entry name" value="5-3_exonuclease"/>
</dbReference>
<dbReference type="GO" id="GO:0008409">
    <property type="term" value="F:5'-3' exonuclease activity"/>
    <property type="evidence" value="ECO:0007669"/>
    <property type="project" value="InterPro"/>
</dbReference>
<keyword evidence="1" id="KW-0540">Nuclease</keyword>
<proteinExistence type="predicted"/>
<dbReference type="GO" id="GO:0017108">
    <property type="term" value="F:5'-flap endonuclease activity"/>
    <property type="evidence" value="ECO:0007669"/>
    <property type="project" value="InterPro"/>
</dbReference>
<dbReference type="InterPro" id="IPR008918">
    <property type="entry name" value="HhH2"/>
</dbReference>
<dbReference type="Pfam" id="PF02739">
    <property type="entry name" value="5_3_exonuc_N"/>
    <property type="match status" value="1"/>
</dbReference>
<dbReference type="Gene3D" id="1.10.150.20">
    <property type="entry name" value="5' to 3' exonuclease, C-terminal subdomain"/>
    <property type="match status" value="1"/>
</dbReference>
<dbReference type="InterPro" id="IPR029060">
    <property type="entry name" value="PIN-like_dom_sf"/>
</dbReference>
<dbReference type="SMART" id="SM00475">
    <property type="entry name" value="53EXOc"/>
    <property type="match status" value="1"/>
</dbReference>
<comment type="caution">
    <text evidence="5">The sequence shown here is derived from an EMBL/GenBank/DDBJ whole genome shotgun (WGS) entry which is preliminary data.</text>
</comment>
<dbReference type="InterPro" id="IPR020046">
    <property type="entry name" value="5-3_exonucl_a-hlix_arch_N"/>
</dbReference>
<dbReference type="InterPro" id="IPR036279">
    <property type="entry name" value="5-3_exonuclease_C_sf"/>
</dbReference>
<reference evidence="5 6" key="1">
    <citation type="submission" date="2020-07" db="EMBL/GenBank/DDBJ databases">
        <title>Genomic Encyclopedia of Type Strains, Phase IV (KMG-V): Genome sequencing to study the core and pangenomes of soil and plant-associated prokaryotes.</title>
        <authorList>
            <person name="Whitman W."/>
        </authorList>
    </citation>
    <scope>NUCLEOTIDE SEQUENCE [LARGE SCALE GENOMIC DNA]</scope>
    <source>
        <strain evidence="5 6">M8UP22</strain>
    </source>
</reference>
<dbReference type="PANTHER" id="PTHR42646">
    <property type="entry name" value="FLAP ENDONUCLEASE XNI"/>
    <property type="match status" value="1"/>
</dbReference>
<name>A0A852VH30_9BACT</name>
<dbReference type="GO" id="GO:0033567">
    <property type="term" value="P:DNA replication, Okazaki fragment processing"/>
    <property type="evidence" value="ECO:0007669"/>
    <property type="project" value="InterPro"/>
</dbReference>